<evidence type="ECO:0000313" key="3">
    <source>
        <dbReference type="Proteomes" id="UP001160148"/>
    </source>
</evidence>
<sequence length="177" mass="20246">MRRFIIKARHKSLQRKPTHQCDDHPPMFTGFLRYEELRDALQTLVKITQRIHFSQLLKLISSSSSSIKPRSIACLTQFIDASGIIRVGGRLCRSSAPEDFKYPVLMPKSSALMLLLIRYYHITCMHAGPQLVASLLSSQFWIVSGRSVIRHIIFKCVTCTRHQASTVKTLMSIEILF</sequence>
<accession>A0AAV0XRY5</accession>
<name>A0AAV0XRY5_9HEMI</name>
<proteinExistence type="predicted"/>
<dbReference type="Proteomes" id="UP001160148">
    <property type="component" value="Unassembled WGS sequence"/>
</dbReference>
<feature type="domain" description="Integrase zinc-binding" evidence="1">
    <location>
        <begin position="111"/>
        <end position="164"/>
    </location>
</feature>
<gene>
    <name evidence="2" type="ORF">MEUPH1_LOCUS24685</name>
</gene>
<dbReference type="AlphaFoldDB" id="A0AAV0XRY5"/>
<dbReference type="EMBL" id="CARXXK010000438">
    <property type="protein sequence ID" value="CAI6370578.1"/>
    <property type="molecule type" value="Genomic_DNA"/>
</dbReference>
<organism evidence="2 3">
    <name type="scientific">Macrosiphum euphorbiae</name>
    <name type="common">potato aphid</name>
    <dbReference type="NCBI Taxonomy" id="13131"/>
    <lineage>
        <taxon>Eukaryota</taxon>
        <taxon>Metazoa</taxon>
        <taxon>Ecdysozoa</taxon>
        <taxon>Arthropoda</taxon>
        <taxon>Hexapoda</taxon>
        <taxon>Insecta</taxon>
        <taxon>Pterygota</taxon>
        <taxon>Neoptera</taxon>
        <taxon>Paraneoptera</taxon>
        <taxon>Hemiptera</taxon>
        <taxon>Sternorrhyncha</taxon>
        <taxon>Aphidomorpha</taxon>
        <taxon>Aphidoidea</taxon>
        <taxon>Aphididae</taxon>
        <taxon>Macrosiphini</taxon>
        <taxon>Macrosiphum</taxon>
    </lineage>
</organism>
<dbReference type="Pfam" id="PF17921">
    <property type="entry name" value="Integrase_H2C2"/>
    <property type="match status" value="1"/>
</dbReference>
<dbReference type="PANTHER" id="PTHR47331:SF5">
    <property type="entry name" value="RIBONUCLEASE H"/>
    <property type="match status" value="1"/>
</dbReference>
<evidence type="ECO:0000313" key="2">
    <source>
        <dbReference type="EMBL" id="CAI6370578.1"/>
    </source>
</evidence>
<comment type="caution">
    <text evidence="2">The sequence shown here is derived from an EMBL/GenBank/DDBJ whole genome shotgun (WGS) entry which is preliminary data.</text>
</comment>
<protein>
    <recommendedName>
        <fullName evidence="1">Integrase zinc-binding domain-containing protein</fullName>
    </recommendedName>
</protein>
<reference evidence="2 3" key="1">
    <citation type="submission" date="2023-01" db="EMBL/GenBank/DDBJ databases">
        <authorList>
            <person name="Whitehead M."/>
        </authorList>
    </citation>
    <scope>NUCLEOTIDE SEQUENCE [LARGE SCALE GENOMIC DNA]</scope>
</reference>
<dbReference type="PANTHER" id="PTHR47331">
    <property type="entry name" value="PHD-TYPE DOMAIN-CONTAINING PROTEIN"/>
    <property type="match status" value="1"/>
</dbReference>
<dbReference type="InterPro" id="IPR041588">
    <property type="entry name" value="Integrase_H2C2"/>
</dbReference>
<keyword evidence="3" id="KW-1185">Reference proteome</keyword>
<evidence type="ECO:0000259" key="1">
    <source>
        <dbReference type="Pfam" id="PF17921"/>
    </source>
</evidence>